<reference evidence="1" key="2">
    <citation type="submission" date="2020-09" db="EMBL/GenBank/DDBJ databases">
        <authorList>
            <person name="Sun Q."/>
            <person name="Ohkuma M."/>
        </authorList>
    </citation>
    <scope>NUCLEOTIDE SEQUENCE</scope>
    <source>
        <strain evidence="1">JCM 4790</strain>
    </source>
</reference>
<keyword evidence="2" id="KW-1185">Reference proteome</keyword>
<comment type="caution">
    <text evidence="1">The sequence shown here is derived from an EMBL/GenBank/DDBJ whole genome shotgun (WGS) entry which is preliminary data.</text>
</comment>
<name>A0A918U6V6_9ACTN</name>
<proteinExistence type="predicted"/>
<evidence type="ECO:0000313" key="2">
    <source>
        <dbReference type="Proteomes" id="UP000619244"/>
    </source>
</evidence>
<sequence>MDTRAAHSTSVSAALCLTSSTVTSLRKLGLLSAAGASLTVRGVLPITGSGGAHFTADMRVAVSGGYAQVYESGVDITRRTSAKFGETGTS</sequence>
<reference evidence="1" key="1">
    <citation type="journal article" date="2014" name="Int. J. Syst. Evol. Microbiol.">
        <title>Complete genome sequence of Corynebacterium casei LMG S-19264T (=DSM 44701T), isolated from a smear-ripened cheese.</title>
        <authorList>
            <consortium name="US DOE Joint Genome Institute (JGI-PGF)"/>
            <person name="Walter F."/>
            <person name="Albersmeier A."/>
            <person name="Kalinowski J."/>
            <person name="Ruckert C."/>
        </authorList>
    </citation>
    <scope>NUCLEOTIDE SEQUENCE</scope>
    <source>
        <strain evidence="1">JCM 4790</strain>
    </source>
</reference>
<evidence type="ECO:0000313" key="1">
    <source>
        <dbReference type="EMBL" id="GGY01820.1"/>
    </source>
</evidence>
<dbReference type="Proteomes" id="UP000619244">
    <property type="component" value="Unassembled WGS sequence"/>
</dbReference>
<dbReference type="AlphaFoldDB" id="A0A918U6V6"/>
<protein>
    <submittedName>
        <fullName evidence="1">Uncharacterized protein</fullName>
    </submittedName>
</protein>
<organism evidence="1 2">
    <name type="scientific">Streptomyces minutiscleroticus</name>
    <dbReference type="NCBI Taxonomy" id="68238"/>
    <lineage>
        <taxon>Bacteria</taxon>
        <taxon>Bacillati</taxon>
        <taxon>Actinomycetota</taxon>
        <taxon>Actinomycetes</taxon>
        <taxon>Kitasatosporales</taxon>
        <taxon>Streptomycetaceae</taxon>
        <taxon>Streptomyces</taxon>
    </lineage>
</organism>
<dbReference type="EMBL" id="BMVU01000046">
    <property type="protein sequence ID" value="GGY01820.1"/>
    <property type="molecule type" value="Genomic_DNA"/>
</dbReference>
<accession>A0A918U6V6</accession>
<gene>
    <name evidence="1" type="ORF">GCM10010358_64790</name>
</gene>